<accession>F4LN61</accession>
<evidence type="ECO:0000313" key="6">
    <source>
        <dbReference type="Proteomes" id="UP000006546"/>
    </source>
</evidence>
<organism evidence="5 6">
    <name type="scientific">Treponema brennaborense (strain DSM 12168 / CIP 105900 / DD5/3)</name>
    <dbReference type="NCBI Taxonomy" id="906968"/>
    <lineage>
        <taxon>Bacteria</taxon>
        <taxon>Pseudomonadati</taxon>
        <taxon>Spirochaetota</taxon>
        <taxon>Spirochaetia</taxon>
        <taxon>Spirochaetales</taxon>
        <taxon>Treponemataceae</taxon>
        <taxon>Treponema</taxon>
    </lineage>
</organism>
<gene>
    <name evidence="5" type="ordered locus">Trebr_1402</name>
</gene>
<name>F4LN61_TREBD</name>
<sequence>MKKKKCFPLILCCPLAFYLVSCAGSVKTEPVMPYEPPEITLKTEQASAAEPDKPSALTLTFAGDIMAHTPNFRMKNYRLIYADIESIIKNDDFSFANFETPVHAGRPYENYPNFNVQPPYADAAIAAGFDVFSLANNHTNDQESDGVAQTYAYFKTKESSGVYAAGIKEKPGAGISYQVIRKNDWTILYAAVTEILNRHTSKDRIDYVEPAAARRETFRTELQTLRSENPCDVFVLSIHTCEDEYVPDITTVRRNYYYSLIDSGVDIIWANHPHIAKEWEIVTRSETAGETGTETAGAGAGTTESGTADAAKNPAPSALVMYALGNTISGQRYAPDLANPANERDNTGDGYLIQVRLEKERPSDSSTSESAEPEERVPQPAPSFRIADVTPYLITTYIDPARNYVIKQLNDTFIENLAAEGKTAYAAYFAARKEIMENIKGTYTQR</sequence>
<dbReference type="PANTHER" id="PTHR33393">
    <property type="entry name" value="POLYGLUTAMINE SYNTHESIS ACCESSORY PROTEIN RV0574C-RELATED"/>
    <property type="match status" value="1"/>
</dbReference>
<dbReference type="InterPro" id="IPR052169">
    <property type="entry name" value="CW_Biosynth-Accessory"/>
</dbReference>
<dbReference type="KEGG" id="tbe:Trebr_1402"/>
<dbReference type="Pfam" id="PF09587">
    <property type="entry name" value="PGA_cap"/>
    <property type="match status" value="1"/>
</dbReference>
<evidence type="ECO:0000313" key="5">
    <source>
        <dbReference type="EMBL" id="AEE16826.1"/>
    </source>
</evidence>
<dbReference type="OrthoDB" id="9810906at2"/>
<dbReference type="SMART" id="SM00854">
    <property type="entry name" value="PGA_cap"/>
    <property type="match status" value="1"/>
</dbReference>
<proteinExistence type="inferred from homology"/>
<dbReference type="STRING" id="906968.Trebr_1402"/>
<evidence type="ECO:0000256" key="2">
    <source>
        <dbReference type="SAM" id="MobiDB-lite"/>
    </source>
</evidence>
<comment type="similarity">
    <text evidence="1">Belongs to the CapA family.</text>
</comment>
<protein>
    <submittedName>
        <fullName evidence="5">Capsule synthesis protein, CapA</fullName>
    </submittedName>
</protein>
<dbReference type="eggNOG" id="COG2843">
    <property type="taxonomic scope" value="Bacteria"/>
</dbReference>
<feature type="domain" description="Capsule synthesis protein CapA" evidence="4">
    <location>
        <begin position="58"/>
        <end position="331"/>
    </location>
</feature>
<feature type="chain" id="PRO_5003312829" evidence="3">
    <location>
        <begin position="24"/>
        <end position="446"/>
    </location>
</feature>
<dbReference type="InterPro" id="IPR029052">
    <property type="entry name" value="Metallo-depent_PP-like"/>
</dbReference>
<reference evidence="6" key="1">
    <citation type="submission" date="2011-04" db="EMBL/GenBank/DDBJ databases">
        <title>The complete genome of Treponema brennaborense DSM 12168.</title>
        <authorList>
            <person name="Lucas S."/>
            <person name="Han J."/>
            <person name="Lapidus A."/>
            <person name="Bruce D."/>
            <person name="Goodwin L."/>
            <person name="Pitluck S."/>
            <person name="Peters L."/>
            <person name="Kyrpides N."/>
            <person name="Mavromatis K."/>
            <person name="Ivanova N."/>
            <person name="Mikhailova N."/>
            <person name="Pagani I."/>
            <person name="Teshima H."/>
            <person name="Detter J.C."/>
            <person name="Tapia R."/>
            <person name="Han C."/>
            <person name="Land M."/>
            <person name="Hauser L."/>
            <person name="Markowitz V."/>
            <person name="Cheng J.-F."/>
            <person name="Hugenholtz P."/>
            <person name="Woyke T."/>
            <person name="Wu D."/>
            <person name="Gronow S."/>
            <person name="Wellnitz S."/>
            <person name="Brambilla E."/>
            <person name="Klenk H.-P."/>
            <person name="Eisen J.A."/>
        </authorList>
    </citation>
    <scope>NUCLEOTIDE SEQUENCE [LARGE SCALE GENOMIC DNA]</scope>
    <source>
        <strain evidence="6">DSM 12168 / CIP 105900 / DD5/3</strain>
    </source>
</reference>
<dbReference type="PANTHER" id="PTHR33393:SF12">
    <property type="entry name" value="CAPSULE BIOSYNTHESIS PROTEIN CAPA"/>
    <property type="match status" value="1"/>
</dbReference>
<evidence type="ECO:0000256" key="1">
    <source>
        <dbReference type="ARBA" id="ARBA00005662"/>
    </source>
</evidence>
<feature type="compositionally biased region" description="Low complexity" evidence="2">
    <location>
        <begin position="287"/>
        <end position="311"/>
    </location>
</feature>
<dbReference type="InterPro" id="IPR019079">
    <property type="entry name" value="Capsule_synth_CapA"/>
</dbReference>
<keyword evidence="3" id="KW-0732">Signal</keyword>
<evidence type="ECO:0000256" key="3">
    <source>
        <dbReference type="SAM" id="SignalP"/>
    </source>
</evidence>
<dbReference type="AlphaFoldDB" id="F4LN61"/>
<feature type="region of interest" description="Disordered" evidence="2">
    <location>
        <begin position="287"/>
        <end position="312"/>
    </location>
</feature>
<dbReference type="SUPFAM" id="SSF56300">
    <property type="entry name" value="Metallo-dependent phosphatases"/>
    <property type="match status" value="1"/>
</dbReference>
<dbReference type="RefSeq" id="WP_013758531.1">
    <property type="nucleotide sequence ID" value="NC_015500.1"/>
</dbReference>
<feature type="region of interest" description="Disordered" evidence="2">
    <location>
        <begin position="358"/>
        <end position="383"/>
    </location>
</feature>
<keyword evidence="6" id="KW-1185">Reference proteome</keyword>
<evidence type="ECO:0000259" key="4">
    <source>
        <dbReference type="SMART" id="SM00854"/>
    </source>
</evidence>
<feature type="signal peptide" evidence="3">
    <location>
        <begin position="1"/>
        <end position="23"/>
    </location>
</feature>
<dbReference type="Gene3D" id="3.60.21.10">
    <property type="match status" value="1"/>
</dbReference>
<dbReference type="HOGENOM" id="CLU_038823_0_2_12"/>
<dbReference type="Proteomes" id="UP000006546">
    <property type="component" value="Chromosome"/>
</dbReference>
<dbReference type="EMBL" id="CP002696">
    <property type="protein sequence ID" value="AEE16826.1"/>
    <property type="molecule type" value="Genomic_DNA"/>
</dbReference>